<sequence length="279" mass="28874">MSYREEAPGQAQDSLEGLYLSAGLGTPRCPPRGAGRGSWGEGGLVLLMLSSALPVPFLAVPIKPSVCPDFLLPMALKGAYPTMRHPAVSRVCAPGGSRVCSNYSAPYGSRAGCSCGAPRGACVSCSCGAPRGACVSCSCCTPRGTCVSCSCSTPRGACVSCGAPQGACGFGSCGACSAPRGSCGACSAPPRFLWRSTRFLFSLPWFLCPLLAHRPRTFLRLLPSPLCSPSATRDSCAPRSGPQGSGFEPLLCHHVCDVCMFSLCCHGVFSRYSSFPKTC</sequence>
<keyword evidence="2" id="KW-1185">Reference proteome</keyword>
<dbReference type="Proteomes" id="UP000261540">
    <property type="component" value="Unplaced"/>
</dbReference>
<dbReference type="AlphaFoldDB" id="A0A3B3RSY3"/>
<reference evidence="1" key="2">
    <citation type="submission" date="2025-09" db="UniProtKB">
        <authorList>
            <consortium name="Ensembl"/>
        </authorList>
    </citation>
    <scope>IDENTIFICATION</scope>
</reference>
<evidence type="ECO:0000313" key="2">
    <source>
        <dbReference type="Proteomes" id="UP000261540"/>
    </source>
</evidence>
<dbReference type="GeneTree" id="ENSGT00940000181890"/>
<reference evidence="1" key="1">
    <citation type="submission" date="2025-08" db="UniProtKB">
        <authorList>
            <consortium name="Ensembl"/>
        </authorList>
    </citation>
    <scope>IDENTIFICATION</scope>
</reference>
<evidence type="ECO:0000313" key="1">
    <source>
        <dbReference type="Ensembl" id="ENSPKIP00000020945.1"/>
    </source>
</evidence>
<protein>
    <submittedName>
        <fullName evidence="1">Uncharacterized protein</fullName>
    </submittedName>
</protein>
<proteinExistence type="predicted"/>
<organism evidence="1 2">
    <name type="scientific">Paramormyrops kingsleyae</name>
    <dbReference type="NCBI Taxonomy" id="1676925"/>
    <lineage>
        <taxon>Eukaryota</taxon>
        <taxon>Metazoa</taxon>
        <taxon>Chordata</taxon>
        <taxon>Craniata</taxon>
        <taxon>Vertebrata</taxon>
        <taxon>Euteleostomi</taxon>
        <taxon>Actinopterygii</taxon>
        <taxon>Neopterygii</taxon>
        <taxon>Teleostei</taxon>
        <taxon>Osteoglossocephala</taxon>
        <taxon>Osteoglossomorpha</taxon>
        <taxon>Osteoglossiformes</taxon>
        <taxon>Mormyridae</taxon>
        <taxon>Paramormyrops</taxon>
    </lineage>
</organism>
<dbReference type="Ensembl" id="ENSPKIT00000001570.1">
    <property type="protein sequence ID" value="ENSPKIP00000020945.1"/>
    <property type="gene ID" value="ENSPKIG00000005538.1"/>
</dbReference>
<accession>A0A3B3RSY3</accession>
<name>A0A3B3RSY3_9TELE</name>